<accession>A0A382SGD2</accession>
<dbReference type="PANTHER" id="PTHR42693">
    <property type="entry name" value="ARYLSULFATASE FAMILY MEMBER"/>
    <property type="match status" value="1"/>
</dbReference>
<dbReference type="AlphaFoldDB" id="A0A382SGD2"/>
<feature type="non-terminal residue" evidence="3">
    <location>
        <position position="239"/>
    </location>
</feature>
<dbReference type="SUPFAM" id="SSF53649">
    <property type="entry name" value="Alkaline phosphatase-like"/>
    <property type="match status" value="1"/>
</dbReference>
<name>A0A382SGD2_9ZZZZ</name>
<reference evidence="3" key="1">
    <citation type="submission" date="2018-05" db="EMBL/GenBank/DDBJ databases">
        <authorList>
            <person name="Lanie J.A."/>
            <person name="Ng W.-L."/>
            <person name="Kazmierczak K.M."/>
            <person name="Andrzejewski T.M."/>
            <person name="Davidsen T.M."/>
            <person name="Wayne K.J."/>
            <person name="Tettelin H."/>
            <person name="Glass J.I."/>
            <person name="Rusch D."/>
            <person name="Podicherti R."/>
            <person name="Tsui H.-C.T."/>
            <person name="Winkler M.E."/>
        </authorList>
    </citation>
    <scope>NUCLEOTIDE SEQUENCE</scope>
</reference>
<organism evidence="3">
    <name type="scientific">marine metagenome</name>
    <dbReference type="NCBI Taxonomy" id="408172"/>
    <lineage>
        <taxon>unclassified sequences</taxon>
        <taxon>metagenomes</taxon>
        <taxon>ecological metagenomes</taxon>
    </lineage>
</organism>
<dbReference type="GO" id="GO:0004065">
    <property type="term" value="F:arylsulfatase activity"/>
    <property type="evidence" value="ECO:0007669"/>
    <property type="project" value="TreeGrafter"/>
</dbReference>
<gene>
    <name evidence="3" type="ORF">METZ01_LOCUS361773</name>
</gene>
<dbReference type="EMBL" id="UINC01128888">
    <property type="protein sequence ID" value="SVD08919.1"/>
    <property type="molecule type" value="Genomic_DNA"/>
</dbReference>
<protein>
    <recommendedName>
        <fullName evidence="2">Sulfatase N-terminal domain-containing protein</fullName>
    </recommendedName>
</protein>
<dbReference type="PANTHER" id="PTHR42693:SF33">
    <property type="entry name" value="ARYLSULFATASE"/>
    <property type="match status" value="1"/>
</dbReference>
<evidence type="ECO:0000256" key="1">
    <source>
        <dbReference type="ARBA" id="ARBA00008779"/>
    </source>
</evidence>
<sequence>MYPNIIFFLIDGLRADQFYGNNRTCKTPNIDSLIKNGIFCEQAVSSADGTITSLNTLFTSNFQVSNAAKYRKLVLNQNNFIDILKKNGYHVYGIFPNFTSFNSLRRYFENKNNSFQWIEDNAPPETLPTGLTERITRVLESTEKQEPYFCYFHIFDIHPLREGNKPIGIEKFDNEEFGSNMYARTVSSIDYWLGKILTKINIEKTLLVITGDHGERIPFDDKGYSDFQPKFDSATKFGR</sequence>
<evidence type="ECO:0000313" key="3">
    <source>
        <dbReference type="EMBL" id="SVD08919.1"/>
    </source>
</evidence>
<dbReference type="InterPro" id="IPR017850">
    <property type="entry name" value="Alkaline_phosphatase_core_sf"/>
</dbReference>
<dbReference type="InterPro" id="IPR050738">
    <property type="entry name" value="Sulfatase"/>
</dbReference>
<evidence type="ECO:0000259" key="2">
    <source>
        <dbReference type="Pfam" id="PF00884"/>
    </source>
</evidence>
<feature type="domain" description="Sulfatase N-terminal" evidence="2">
    <location>
        <begin position="3"/>
        <end position="217"/>
    </location>
</feature>
<dbReference type="Pfam" id="PF00884">
    <property type="entry name" value="Sulfatase"/>
    <property type="match status" value="1"/>
</dbReference>
<dbReference type="Gene3D" id="3.40.720.10">
    <property type="entry name" value="Alkaline Phosphatase, subunit A"/>
    <property type="match status" value="1"/>
</dbReference>
<dbReference type="InterPro" id="IPR000917">
    <property type="entry name" value="Sulfatase_N"/>
</dbReference>
<comment type="similarity">
    <text evidence="1">Belongs to the sulfatase family.</text>
</comment>
<proteinExistence type="inferred from homology"/>